<dbReference type="SUPFAM" id="SSF63829">
    <property type="entry name" value="Calcium-dependent phosphotriesterase"/>
    <property type="match status" value="1"/>
</dbReference>
<sequence>MRSPVSRGLSRRSLLATLVLGACSRGGAQSPARILALSPLPTGSRLEALGGLELDDGVLGFGGLSALHIDDDLRLTAISDLGHWVTARLALREGRPEGLADLRTGPLRDGSGIPLRRGYGGDAESLARLPDGGWLVGFERWQRIRRYRDISGPGEYVEAPPGLEFAPRNGGLESLAVLPDGRWLAIAESFLPRGDESLRRAWIGGPGAWRRLVYRPAEGFNPADMAPLPGGGALVLERSFSIFAGFGGRVVRLSAAQLNGAVLEGEEILRLDAPVPRDNYEGITVFRHAGRTLVALVSDDNENMLQRTLLLVFAVVDE</sequence>
<dbReference type="PIRSF" id="PIRSF031900">
    <property type="entry name" value="UCP031900"/>
    <property type="match status" value="1"/>
</dbReference>
<evidence type="ECO:0000313" key="3">
    <source>
        <dbReference type="Proteomes" id="UP000198925"/>
    </source>
</evidence>
<dbReference type="Pfam" id="PF13449">
    <property type="entry name" value="Phytase-like"/>
    <property type="match status" value="1"/>
</dbReference>
<accession>A0A1G6VHY2</accession>
<protein>
    <recommendedName>
        <fullName evidence="1">Phytase-like domain-containing protein</fullName>
    </recommendedName>
</protein>
<dbReference type="Proteomes" id="UP000198925">
    <property type="component" value="Unassembled WGS sequence"/>
</dbReference>
<evidence type="ECO:0000313" key="2">
    <source>
        <dbReference type="EMBL" id="SDD53280.1"/>
    </source>
</evidence>
<name>A0A1G6VHY2_9PROT</name>
<dbReference type="InterPro" id="IPR027372">
    <property type="entry name" value="Phytase-like_dom"/>
</dbReference>
<evidence type="ECO:0000259" key="1">
    <source>
        <dbReference type="Pfam" id="PF13449"/>
    </source>
</evidence>
<gene>
    <name evidence="2" type="ORF">SAMN04487779_100957</name>
</gene>
<organism evidence="2 3">
    <name type="scientific">Belnapia rosea</name>
    <dbReference type="NCBI Taxonomy" id="938405"/>
    <lineage>
        <taxon>Bacteria</taxon>
        <taxon>Pseudomonadati</taxon>
        <taxon>Pseudomonadota</taxon>
        <taxon>Alphaproteobacteria</taxon>
        <taxon>Acetobacterales</taxon>
        <taxon>Roseomonadaceae</taxon>
        <taxon>Belnapia</taxon>
    </lineage>
</organism>
<feature type="domain" description="Phytase-like" evidence="1">
    <location>
        <begin position="60"/>
        <end position="301"/>
    </location>
</feature>
<dbReference type="EMBL" id="FMZX01000009">
    <property type="protein sequence ID" value="SDD53280.1"/>
    <property type="molecule type" value="Genomic_DNA"/>
</dbReference>
<dbReference type="RefSeq" id="WP_090663884.1">
    <property type="nucleotide sequence ID" value="NZ_FMZX01000009.1"/>
</dbReference>
<dbReference type="AlphaFoldDB" id="A0A1G6VHY2"/>
<dbReference type="InterPro" id="IPR014567">
    <property type="entry name" value="UCP031900"/>
</dbReference>
<reference evidence="2 3" key="1">
    <citation type="submission" date="2016-10" db="EMBL/GenBank/DDBJ databases">
        <authorList>
            <person name="de Groot N.N."/>
        </authorList>
    </citation>
    <scope>NUCLEOTIDE SEQUENCE [LARGE SCALE GENOMIC DNA]</scope>
    <source>
        <strain evidence="2 3">CPCC 100156</strain>
    </source>
</reference>
<keyword evidence="3" id="KW-1185">Reference proteome</keyword>
<dbReference type="PROSITE" id="PS51257">
    <property type="entry name" value="PROKAR_LIPOPROTEIN"/>
    <property type="match status" value="1"/>
</dbReference>
<proteinExistence type="predicted"/>
<dbReference type="STRING" id="938405.SAMN02927895_01418"/>